<evidence type="ECO:0000256" key="2">
    <source>
        <dbReference type="ARBA" id="ARBA00022679"/>
    </source>
</evidence>
<evidence type="ECO:0000256" key="8">
    <source>
        <dbReference type="ARBA" id="ARBA00034120"/>
    </source>
</evidence>
<evidence type="ECO:0000256" key="6">
    <source>
        <dbReference type="ARBA" id="ARBA00022918"/>
    </source>
</evidence>
<feature type="compositionally biased region" description="Basic and acidic residues" evidence="10">
    <location>
        <begin position="23"/>
        <end position="40"/>
    </location>
</feature>
<keyword evidence="5" id="KW-0460">Magnesium</keyword>
<evidence type="ECO:0000313" key="13">
    <source>
        <dbReference type="EMBL" id="VVO29273.1"/>
    </source>
</evidence>
<dbReference type="PANTHER" id="PTHR34047:SF8">
    <property type="entry name" value="PROTEIN YKFC"/>
    <property type="match status" value="1"/>
</dbReference>
<proteinExistence type="inferred from homology"/>
<dbReference type="AlphaFoldDB" id="A0A5E7C762"/>
<keyword evidence="4" id="KW-0479">Metal-binding</keyword>
<evidence type="ECO:0000259" key="11">
    <source>
        <dbReference type="PROSITE" id="PS50878"/>
    </source>
</evidence>
<accession>A0A5E7C762</accession>
<dbReference type="SUPFAM" id="SSF56672">
    <property type="entry name" value="DNA/RNA polymerases"/>
    <property type="match status" value="1"/>
</dbReference>
<dbReference type="RefSeq" id="WP_150764871.1">
    <property type="nucleotide sequence ID" value="NZ_CABVHW010000007.1"/>
</dbReference>
<dbReference type="Pfam" id="PF08388">
    <property type="entry name" value="GIIM"/>
    <property type="match status" value="1"/>
</dbReference>
<feature type="domain" description="Reverse transcriptase" evidence="11">
    <location>
        <begin position="92"/>
        <end position="317"/>
    </location>
</feature>
<evidence type="ECO:0000313" key="15">
    <source>
        <dbReference type="EMBL" id="VVO44697.1"/>
    </source>
</evidence>
<sequence>MAIQQALHQMPGKPGRDAAATGETRREASSDEAGCPRDDPNPMGSGLLQEVLTRENLQLALKRVRSNKGAAGVDGLGIDATVVHLQTAWPVIRAQLLAGTYRPSPVRRVLIPKPEGGERKLGIPTVTDRLIQQALLQILQPLLDPGFSDHSYGFRPGRSAHQAVLAAQHYIHSGRDIVVDVDLEQFFDRVDHDLLIARLSRKVTDRGVLRLVRAYLNSGTLIDGVVVASERGTPQGGPLSPLLANVLLDEVDKELERRGHCFVRYADDANVYVRSLKAGQRAMAVLRRLYDRLRLQVNESKSAIASAFGRKFLGYGFWLSAQGEVKRWVASKALQTFKSRIRQLTSRNGGRSLPQVVEDLRLYLLGWKAYFGLSQTPRLWHRFDEWIRRRLRAIQLKQWKTGRRAYRELRKLGAGPDLAAAIAGNSHRFWHNSVGLIHGVLTVAWFDRLGLPRLC</sequence>
<dbReference type="GO" id="GO:0003723">
    <property type="term" value="F:RNA binding"/>
    <property type="evidence" value="ECO:0007669"/>
    <property type="project" value="InterPro"/>
</dbReference>
<dbReference type="EMBL" id="CABVHW010000058">
    <property type="protein sequence ID" value="VVO44697.1"/>
    <property type="molecule type" value="Genomic_DNA"/>
</dbReference>
<dbReference type="InterPro" id="IPR043502">
    <property type="entry name" value="DNA/RNA_pol_sf"/>
</dbReference>
<dbReference type="InterPro" id="IPR013597">
    <property type="entry name" value="Mat_intron_G2"/>
</dbReference>
<dbReference type="GO" id="GO:0046872">
    <property type="term" value="F:metal ion binding"/>
    <property type="evidence" value="ECO:0007669"/>
    <property type="project" value="UniProtKB-KW"/>
</dbReference>
<comment type="similarity">
    <text evidence="8">Belongs to the bacterial reverse transcriptase family.</text>
</comment>
<reference evidence="12 16" key="1">
    <citation type="submission" date="2019-09" db="EMBL/GenBank/DDBJ databases">
        <authorList>
            <person name="Chandra G."/>
            <person name="Truman W A."/>
        </authorList>
    </citation>
    <scope>NUCLEOTIDE SEQUENCE [LARGE SCALE GENOMIC DNA]</scope>
    <source>
        <strain evidence="12">PS710</strain>
    </source>
</reference>
<evidence type="ECO:0000256" key="10">
    <source>
        <dbReference type="SAM" id="MobiDB-lite"/>
    </source>
</evidence>
<dbReference type="CDD" id="cd01651">
    <property type="entry name" value="RT_G2_intron"/>
    <property type="match status" value="1"/>
</dbReference>
<dbReference type="Proteomes" id="UP000381093">
    <property type="component" value="Unassembled WGS sequence"/>
</dbReference>
<dbReference type="EMBL" id="CABVHW010000007">
    <property type="protein sequence ID" value="VVO00086.1"/>
    <property type="molecule type" value="Genomic_DNA"/>
</dbReference>
<protein>
    <recommendedName>
        <fullName evidence="1">RNA-directed DNA polymerase</fullName>
        <ecNumber evidence="1">2.7.7.49</ecNumber>
    </recommendedName>
</protein>
<gene>
    <name evidence="12" type="ORF">PS710_02582</name>
    <name evidence="13" type="ORF">PS710_04893</name>
    <name evidence="14" type="ORF">PS710_05925</name>
    <name evidence="15" type="ORF">PS710_06478</name>
</gene>
<evidence type="ECO:0000313" key="16">
    <source>
        <dbReference type="Proteomes" id="UP000381093"/>
    </source>
</evidence>
<organism evidence="12 16">
    <name type="scientific">Pseudomonas fluorescens</name>
    <dbReference type="NCBI Taxonomy" id="294"/>
    <lineage>
        <taxon>Bacteria</taxon>
        <taxon>Pseudomonadati</taxon>
        <taxon>Pseudomonadota</taxon>
        <taxon>Gammaproteobacteria</taxon>
        <taxon>Pseudomonadales</taxon>
        <taxon>Pseudomonadaceae</taxon>
        <taxon>Pseudomonas</taxon>
    </lineage>
</organism>
<keyword evidence="2" id="KW-0808">Transferase</keyword>
<dbReference type="InterPro" id="IPR000123">
    <property type="entry name" value="Reverse_transcriptase_msDNA"/>
</dbReference>
<comment type="catalytic activity">
    <reaction evidence="9">
        <text>DNA(n) + a 2'-deoxyribonucleoside 5'-triphosphate = DNA(n+1) + diphosphate</text>
        <dbReference type="Rhea" id="RHEA:22508"/>
        <dbReference type="Rhea" id="RHEA-COMP:17339"/>
        <dbReference type="Rhea" id="RHEA-COMP:17340"/>
        <dbReference type="ChEBI" id="CHEBI:33019"/>
        <dbReference type="ChEBI" id="CHEBI:61560"/>
        <dbReference type="ChEBI" id="CHEBI:173112"/>
        <dbReference type="EC" id="2.7.7.49"/>
    </reaction>
</comment>
<dbReference type="PRINTS" id="PR00866">
    <property type="entry name" value="RNADNAPOLMS"/>
</dbReference>
<keyword evidence="7" id="KW-0051">Antiviral defense</keyword>
<dbReference type="GO" id="GO:0051607">
    <property type="term" value="P:defense response to virus"/>
    <property type="evidence" value="ECO:0007669"/>
    <property type="project" value="UniProtKB-KW"/>
</dbReference>
<dbReference type="Pfam" id="PF00078">
    <property type="entry name" value="RVT_1"/>
    <property type="match status" value="1"/>
</dbReference>
<keyword evidence="3" id="KW-0548">Nucleotidyltransferase</keyword>
<evidence type="ECO:0000313" key="14">
    <source>
        <dbReference type="EMBL" id="VVO41540.1"/>
    </source>
</evidence>
<evidence type="ECO:0000256" key="1">
    <source>
        <dbReference type="ARBA" id="ARBA00012493"/>
    </source>
</evidence>
<evidence type="ECO:0000313" key="12">
    <source>
        <dbReference type="EMBL" id="VVO00086.1"/>
    </source>
</evidence>
<evidence type="ECO:0000256" key="9">
    <source>
        <dbReference type="ARBA" id="ARBA00048173"/>
    </source>
</evidence>
<dbReference type="EC" id="2.7.7.49" evidence="1"/>
<dbReference type="InterPro" id="IPR000477">
    <property type="entry name" value="RT_dom"/>
</dbReference>
<evidence type="ECO:0000256" key="5">
    <source>
        <dbReference type="ARBA" id="ARBA00022842"/>
    </source>
</evidence>
<name>A0A5E7C762_PSEFL</name>
<evidence type="ECO:0000256" key="3">
    <source>
        <dbReference type="ARBA" id="ARBA00022695"/>
    </source>
</evidence>
<dbReference type="EMBL" id="CABVHW010000035">
    <property type="protein sequence ID" value="VVO41540.1"/>
    <property type="molecule type" value="Genomic_DNA"/>
</dbReference>
<feature type="region of interest" description="Disordered" evidence="10">
    <location>
        <begin position="1"/>
        <end position="46"/>
    </location>
</feature>
<keyword evidence="6" id="KW-0695">RNA-directed DNA polymerase</keyword>
<dbReference type="NCBIfam" id="TIGR04416">
    <property type="entry name" value="group_II_RT_mat"/>
    <property type="match status" value="1"/>
</dbReference>
<dbReference type="PANTHER" id="PTHR34047">
    <property type="entry name" value="NUCLEAR INTRON MATURASE 1, MITOCHONDRIAL-RELATED"/>
    <property type="match status" value="1"/>
</dbReference>
<dbReference type="PROSITE" id="PS50878">
    <property type="entry name" value="RT_POL"/>
    <property type="match status" value="1"/>
</dbReference>
<dbReference type="InterPro" id="IPR030931">
    <property type="entry name" value="Group_II_RT_mat"/>
</dbReference>
<evidence type="ECO:0000256" key="4">
    <source>
        <dbReference type="ARBA" id="ARBA00022723"/>
    </source>
</evidence>
<dbReference type="GO" id="GO:0003964">
    <property type="term" value="F:RNA-directed DNA polymerase activity"/>
    <property type="evidence" value="ECO:0007669"/>
    <property type="project" value="UniProtKB-KW"/>
</dbReference>
<evidence type="ECO:0000256" key="7">
    <source>
        <dbReference type="ARBA" id="ARBA00023118"/>
    </source>
</evidence>
<dbReference type="EMBL" id="CABVHW010000021">
    <property type="protein sequence ID" value="VVO29273.1"/>
    <property type="molecule type" value="Genomic_DNA"/>
</dbReference>
<dbReference type="InterPro" id="IPR051083">
    <property type="entry name" value="GrpII_Intron_Splice-Mob/Def"/>
</dbReference>